<sequence>MYKQITIFDKKVDLEVGSVYIIFNNYLSQNQKLDDSRKIFYINLPFQNSIKISKYIDHKDLSIDTYDKLIKKYNLEFIKPQEIIDVFNQLIYTIINEIENHDIFVIGTMGVSFESVKLILQELINIAEVQKKIFILVQDTSKNINILEKVNRLKLKDFENWYINNLGDNNNVFIFKQS</sequence>
<dbReference type="OrthoDB" id="1254219at2"/>
<accession>A0A172XQP8</accession>
<dbReference type="KEGG" id="chh:A0O34_01135"/>
<name>A0A172XQP8_9FLAO</name>
<proteinExistence type="predicted"/>
<reference evidence="1 2" key="1">
    <citation type="submission" date="2016-04" db="EMBL/GenBank/DDBJ databases">
        <title>Complete Genome Sequence of Chryseobacterium sp. IHBB 10212.</title>
        <authorList>
            <person name="Pal M."/>
            <person name="Swarnkar M.K."/>
            <person name="Kaushal K."/>
            <person name="Chhibber S."/>
            <person name="Singh A.K."/>
            <person name="Gulati A."/>
        </authorList>
    </citation>
    <scope>NUCLEOTIDE SEQUENCE [LARGE SCALE GENOMIC DNA]</scope>
    <source>
        <strain evidence="1 2">IHBB 10212</strain>
    </source>
</reference>
<dbReference type="AlphaFoldDB" id="A0A172XQP8"/>
<protein>
    <submittedName>
        <fullName evidence="1">Uncharacterized protein</fullName>
    </submittedName>
</protein>
<gene>
    <name evidence="1" type="ORF">A0O34_01135</name>
</gene>
<evidence type="ECO:0000313" key="2">
    <source>
        <dbReference type="Proteomes" id="UP000077824"/>
    </source>
</evidence>
<evidence type="ECO:0000313" key="1">
    <source>
        <dbReference type="EMBL" id="ANF49246.1"/>
    </source>
</evidence>
<keyword evidence="2" id="KW-1185">Reference proteome</keyword>
<dbReference type="STRING" id="1685010.A0O34_01135"/>
<dbReference type="RefSeq" id="WP_066750287.1">
    <property type="nucleotide sequence ID" value="NZ_CP015199.1"/>
</dbReference>
<dbReference type="EMBL" id="CP015199">
    <property type="protein sequence ID" value="ANF49246.1"/>
    <property type="molecule type" value="Genomic_DNA"/>
</dbReference>
<organism evidence="1 2">
    <name type="scientific">Chryseobacterium glaciei</name>
    <dbReference type="NCBI Taxonomy" id="1685010"/>
    <lineage>
        <taxon>Bacteria</taxon>
        <taxon>Pseudomonadati</taxon>
        <taxon>Bacteroidota</taxon>
        <taxon>Flavobacteriia</taxon>
        <taxon>Flavobacteriales</taxon>
        <taxon>Weeksellaceae</taxon>
        <taxon>Chryseobacterium group</taxon>
        <taxon>Chryseobacterium</taxon>
    </lineage>
</organism>
<dbReference type="Proteomes" id="UP000077824">
    <property type="component" value="Chromosome"/>
</dbReference>